<keyword evidence="3" id="KW-0378">Hydrolase</keyword>
<dbReference type="EMBL" id="CAUEEQ010006791">
    <property type="protein sequence ID" value="CAJ0930572.1"/>
    <property type="molecule type" value="Genomic_DNA"/>
</dbReference>
<dbReference type="SUPFAM" id="SSF53182">
    <property type="entry name" value="Pyrrolidone carboxyl peptidase (pyroglutamate aminopeptidase)"/>
    <property type="match status" value="1"/>
</dbReference>
<dbReference type="PANTHER" id="PTHR23402:SF15">
    <property type="entry name" value="PYROGLUTAMYL-PEPTIDASE 1-LIKE PROTEIN"/>
    <property type="match status" value="1"/>
</dbReference>
<keyword evidence="2" id="KW-0645">Protease</keyword>
<evidence type="ECO:0000256" key="2">
    <source>
        <dbReference type="ARBA" id="ARBA00022670"/>
    </source>
</evidence>
<dbReference type="InterPro" id="IPR016125">
    <property type="entry name" value="Peptidase_C15-like"/>
</dbReference>
<protein>
    <submittedName>
        <fullName evidence="5">Uncharacterized protein</fullName>
    </submittedName>
</protein>
<evidence type="ECO:0000256" key="3">
    <source>
        <dbReference type="ARBA" id="ARBA00022801"/>
    </source>
</evidence>
<comment type="caution">
    <text evidence="5">The sequence shown here is derived from an EMBL/GenBank/DDBJ whole genome shotgun (WGS) entry which is preliminary data.</text>
</comment>
<dbReference type="PANTHER" id="PTHR23402">
    <property type="entry name" value="PROTEASE FAMILY C15 PYROGLUTAMYL-PEPTIDASE I-RELATED"/>
    <property type="match status" value="1"/>
</dbReference>
<name>A0ABN9L112_9NEOB</name>
<gene>
    <name evidence="5" type="ORF">RIMI_LOCUS4278969</name>
</gene>
<evidence type="ECO:0000313" key="5">
    <source>
        <dbReference type="EMBL" id="CAJ0930572.1"/>
    </source>
</evidence>
<sequence length="232" mass="25700">MAGPGRAESSAELYLCEVSTEPKRTQRAWHPPLIRRCSCPRQKVPVMDCLVSQLQSGGQLFVFYFELEKLGLGDNVQLKIMELPVQYSEVEKKVNWIWTELQPQTSKQAAFDGIHFLLFFVGKIYQLSVHVGMSASSKAIALEQCGRNKGYMEGDLSGAHPQGGCCLLEGPERIESAVNMKSVCKNISCPGVDVIHSSDAGSMKLIINYTTVCLVQMLSWTIPNAKVTQQKD</sequence>
<keyword evidence="4" id="KW-0788">Thiol protease</keyword>
<dbReference type="Proteomes" id="UP001176940">
    <property type="component" value="Unassembled WGS sequence"/>
</dbReference>
<keyword evidence="6" id="KW-1185">Reference proteome</keyword>
<proteinExistence type="inferred from homology"/>
<comment type="similarity">
    <text evidence="1">Belongs to the peptidase C15 family.</text>
</comment>
<reference evidence="5" key="1">
    <citation type="submission" date="2023-07" db="EMBL/GenBank/DDBJ databases">
        <authorList>
            <person name="Stuckert A."/>
        </authorList>
    </citation>
    <scope>NUCLEOTIDE SEQUENCE</scope>
</reference>
<organism evidence="5 6">
    <name type="scientific">Ranitomeya imitator</name>
    <name type="common">mimic poison frog</name>
    <dbReference type="NCBI Taxonomy" id="111125"/>
    <lineage>
        <taxon>Eukaryota</taxon>
        <taxon>Metazoa</taxon>
        <taxon>Chordata</taxon>
        <taxon>Craniata</taxon>
        <taxon>Vertebrata</taxon>
        <taxon>Euteleostomi</taxon>
        <taxon>Amphibia</taxon>
        <taxon>Batrachia</taxon>
        <taxon>Anura</taxon>
        <taxon>Neobatrachia</taxon>
        <taxon>Hyloidea</taxon>
        <taxon>Dendrobatidae</taxon>
        <taxon>Dendrobatinae</taxon>
        <taxon>Ranitomeya</taxon>
    </lineage>
</organism>
<dbReference type="InterPro" id="IPR036440">
    <property type="entry name" value="Peptidase_C15-like_sf"/>
</dbReference>
<evidence type="ECO:0000256" key="1">
    <source>
        <dbReference type="ARBA" id="ARBA00006641"/>
    </source>
</evidence>
<evidence type="ECO:0000256" key="4">
    <source>
        <dbReference type="ARBA" id="ARBA00022807"/>
    </source>
</evidence>
<evidence type="ECO:0000313" key="6">
    <source>
        <dbReference type="Proteomes" id="UP001176940"/>
    </source>
</evidence>
<accession>A0ABN9L112</accession>
<dbReference type="Gene3D" id="3.40.630.20">
    <property type="entry name" value="Peptidase C15, pyroglutamyl peptidase I-like"/>
    <property type="match status" value="1"/>
</dbReference>